<dbReference type="PANTHER" id="PTHR30250">
    <property type="entry name" value="PST FAMILY PREDICTED COLANIC ACID TRANSPORTER"/>
    <property type="match status" value="1"/>
</dbReference>
<feature type="transmembrane region" description="Helical" evidence="6">
    <location>
        <begin position="392"/>
        <end position="409"/>
    </location>
</feature>
<dbReference type="InterPro" id="IPR050833">
    <property type="entry name" value="Poly_Biosynth_Transport"/>
</dbReference>
<feature type="transmembrane region" description="Helical" evidence="6">
    <location>
        <begin position="124"/>
        <end position="142"/>
    </location>
</feature>
<dbReference type="EMBL" id="CP007055">
    <property type="protein sequence ID" value="AHG01021.1"/>
    <property type="molecule type" value="Genomic_DNA"/>
</dbReference>
<keyword evidence="8" id="KW-1185">Reference proteome</keyword>
<accession>W0JQL4</accession>
<feature type="transmembrane region" description="Helical" evidence="6">
    <location>
        <begin position="415"/>
        <end position="439"/>
    </location>
</feature>
<gene>
    <name evidence="7" type="ORF">HALLA_13355</name>
</gene>
<feature type="transmembrane region" description="Helical" evidence="6">
    <location>
        <begin position="270"/>
        <end position="290"/>
    </location>
</feature>
<proteinExistence type="predicted"/>
<feature type="transmembrane region" description="Helical" evidence="6">
    <location>
        <begin position="87"/>
        <end position="112"/>
    </location>
</feature>
<keyword evidence="3 6" id="KW-0812">Transmembrane</keyword>
<dbReference type="KEGG" id="hlr:HALLA_13355"/>
<dbReference type="eggNOG" id="arCOG02209">
    <property type="taxonomic scope" value="Archaea"/>
</dbReference>
<protein>
    <submittedName>
        <fullName evidence="7">Uncharacterized protein</fullName>
    </submittedName>
</protein>
<organism evidence="7 8">
    <name type="scientific">Halostagnicola larsenii XH-48</name>
    <dbReference type="NCBI Taxonomy" id="797299"/>
    <lineage>
        <taxon>Archaea</taxon>
        <taxon>Methanobacteriati</taxon>
        <taxon>Methanobacteriota</taxon>
        <taxon>Stenosarchaea group</taxon>
        <taxon>Halobacteria</taxon>
        <taxon>Halobacteriales</taxon>
        <taxon>Natrialbaceae</taxon>
        <taxon>Halostagnicola</taxon>
    </lineage>
</organism>
<evidence type="ECO:0000313" key="8">
    <source>
        <dbReference type="Proteomes" id="UP000019024"/>
    </source>
</evidence>
<evidence type="ECO:0000256" key="1">
    <source>
        <dbReference type="ARBA" id="ARBA00004651"/>
    </source>
</evidence>
<dbReference type="AlphaFoldDB" id="W0JQL4"/>
<evidence type="ECO:0000313" key="7">
    <source>
        <dbReference type="EMBL" id="AHG01021.1"/>
    </source>
</evidence>
<name>W0JQL4_9EURY</name>
<evidence type="ECO:0000256" key="2">
    <source>
        <dbReference type="ARBA" id="ARBA00022475"/>
    </source>
</evidence>
<sequence length="462" mass="51135">MLGATLYGVYTYAQTLIQFFMVFARLGTGKSILRFLPEHSDNPPRRDWTVRIAYLTALAASILISAGLYILAPLVNSFTLSTPELVIILRILAIALPFNTLINLTGAIFRGLERVELQIIVQDFTKPLIQIAIVAVAFVFGFSLVGVVTALAVGTVLTFSVAISILYNQTDIRPTGDLSSGSFRRFYNFSLPLTFKDLGSKLYTRVDILMVGFFLTGSAVGIYRISVLMTSFLTLPLSGINQLFPPVASDLHSNGERKELEEIYQILTRWTFTIVIPPALAVIVFSQEVLQIFGEGFSTGSFVLILFAVAQLTNCLVGPSGFLLMMTDHQYLNLANQWTLGVSNVVLNYVLILEFGFIGAAVATAGSLAMINVIRVVEVWHFEGMIPYSTKFWKPVFAGILTIPVMLGLEFYLTGYVLLVVGSTSGLLVFVTLLVMFGFEDEDKEFYYENVRPYMRKLGIVN</sequence>
<dbReference type="Pfam" id="PF13440">
    <property type="entry name" value="Polysacc_synt_3"/>
    <property type="match status" value="1"/>
</dbReference>
<dbReference type="HOGENOM" id="CLU_022017_5_1_2"/>
<dbReference type="PANTHER" id="PTHR30250:SF27">
    <property type="entry name" value="POLYSACCHARIDE BIOSYNTHESIS PROTEIN"/>
    <property type="match status" value="1"/>
</dbReference>
<keyword evidence="2" id="KW-1003">Cell membrane</keyword>
<feature type="transmembrane region" description="Helical" evidence="6">
    <location>
        <begin position="52"/>
        <end position="75"/>
    </location>
</feature>
<dbReference type="Proteomes" id="UP000019024">
    <property type="component" value="Chromosome"/>
</dbReference>
<evidence type="ECO:0000256" key="3">
    <source>
        <dbReference type="ARBA" id="ARBA00022692"/>
    </source>
</evidence>
<dbReference type="CDD" id="cd13128">
    <property type="entry name" value="MATE_Wzx_like"/>
    <property type="match status" value="1"/>
</dbReference>
<keyword evidence="4 6" id="KW-1133">Transmembrane helix</keyword>
<dbReference type="GO" id="GO:0005886">
    <property type="term" value="C:plasma membrane"/>
    <property type="evidence" value="ECO:0007669"/>
    <property type="project" value="UniProtKB-SubCell"/>
</dbReference>
<evidence type="ECO:0000256" key="6">
    <source>
        <dbReference type="SAM" id="Phobius"/>
    </source>
</evidence>
<comment type="subcellular location">
    <subcellularLocation>
        <location evidence="1">Cell membrane</location>
        <topology evidence="1">Multi-pass membrane protein</topology>
    </subcellularLocation>
</comment>
<feature type="transmembrane region" description="Helical" evidence="6">
    <location>
        <begin position="346"/>
        <end position="371"/>
    </location>
</feature>
<evidence type="ECO:0000256" key="5">
    <source>
        <dbReference type="ARBA" id="ARBA00023136"/>
    </source>
</evidence>
<feature type="transmembrane region" description="Helical" evidence="6">
    <location>
        <begin position="302"/>
        <end position="326"/>
    </location>
</feature>
<evidence type="ECO:0000256" key="4">
    <source>
        <dbReference type="ARBA" id="ARBA00022989"/>
    </source>
</evidence>
<feature type="transmembrane region" description="Helical" evidence="6">
    <location>
        <begin position="6"/>
        <end position="26"/>
    </location>
</feature>
<dbReference type="STRING" id="797299.HALLA_13355"/>
<reference evidence="7 8" key="1">
    <citation type="submission" date="2014-01" db="EMBL/GenBank/DDBJ databases">
        <authorList>
            <consortium name="DOE Joint Genome Institute"/>
            <person name="Anderson I."/>
            <person name="Huntemann M."/>
            <person name="Han J."/>
            <person name="Chen A."/>
            <person name="Kyrpides N."/>
            <person name="Mavromatis K."/>
            <person name="Markowitz V."/>
            <person name="Palaniappan K."/>
            <person name="Ivanova N."/>
            <person name="Schaumberg A."/>
            <person name="Pati A."/>
            <person name="Liolios K."/>
            <person name="Nordberg H.P."/>
            <person name="Cantor M.N."/>
            <person name="Hua S.X."/>
            <person name="Woyke T."/>
        </authorList>
    </citation>
    <scope>NUCLEOTIDE SEQUENCE [LARGE SCALE GENOMIC DNA]</scope>
    <source>
        <strain evidence="7 8">XH-48</strain>
    </source>
</reference>
<keyword evidence="5 6" id="KW-0472">Membrane</keyword>
<feature type="transmembrane region" description="Helical" evidence="6">
    <location>
        <begin position="206"/>
        <end position="226"/>
    </location>
</feature>